<evidence type="ECO:0000313" key="3">
    <source>
        <dbReference type="Proteomes" id="UP000440096"/>
    </source>
</evidence>
<comment type="caution">
    <text evidence="2">The sequence shown here is derived from an EMBL/GenBank/DDBJ whole genome shotgun (WGS) entry which is preliminary data.</text>
</comment>
<dbReference type="Proteomes" id="UP000440096">
    <property type="component" value="Unassembled WGS sequence"/>
</dbReference>
<dbReference type="Pfam" id="PF00903">
    <property type="entry name" value="Glyoxalase"/>
    <property type="match status" value="2"/>
</dbReference>
<evidence type="ECO:0000313" key="2">
    <source>
        <dbReference type="EMBL" id="MTD59366.1"/>
    </source>
</evidence>
<name>A0A6N7ZCD4_9PSEU</name>
<accession>A0A6N7ZCD4</accession>
<dbReference type="Gene3D" id="3.10.180.10">
    <property type="entry name" value="2,3-Dihydroxybiphenyl 1,2-Dioxygenase, domain 1"/>
    <property type="match status" value="2"/>
</dbReference>
<dbReference type="AlphaFoldDB" id="A0A6N7ZCD4"/>
<dbReference type="EMBL" id="WMBA01000100">
    <property type="protein sequence ID" value="MTD59366.1"/>
    <property type="molecule type" value="Genomic_DNA"/>
</dbReference>
<evidence type="ECO:0000259" key="1">
    <source>
        <dbReference type="PROSITE" id="PS51819"/>
    </source>
</evidence>
<dbReference type="InterPro" id="IPR004360">
    <property type="entry name" value="Glyas_Fos-R_dOase_dom"/>
</dbReference>
<dbReference type="PROSITE" id="PS51819">
    <property type="entry name" value="VOC"/>
    <property type="match status" value="2"/>
</dbReference>
<feature type="domain" description="VOC" evidence="1">
    <location>
        <begin position="12"/>
        <end position="127"/>
    </location>
</feature>
<dbReference type="PANTHER" id="PTHR33993">
    <property type="entry name" value="GLYOXALASE-RELATED"/>
    <property type="match status" value="1"/>
</dbReference>
<dbReference type="OrthoDB" id="9793039at2"/>
<dbReference type="InterPro" id="IPR029068">
    <property type="entry name" value="Glyas_Bleomycin-R_OHBP_Dase"/>
</dbReference>
<protein>
    <submittedName>
        <fullName evidence="2">VOC family protein</fullName>
    </submittedName>
</protein>
<reference evidence="2 3" key="1">
    <citation type="submission" date="2019-11" db="EMBL/GenBank/DDBJ databases">
        <title>Draft genome of Amycolatopsis RM579.</title>
        <authorList>
            <person name="Duangmal K."/>
            <person name="Mingma R."/>
        </authorList>
    </citation>
    <scope>NUCLEOTIDE SEQUENCE [LARGE SCALE GENOMIC DNA]</scope>
    <source>
        <strain evidence="2 3">RM579</strain>
    </source>
</reference>
<dbReference type="CDD" id="cd07247">
    <property type="entry name" value="SgaA_N_like"/>
    <property type="match status" value="2"/>
</dbReference>
<proteinExistence type="predicted"/>
<dbReference type="InterPro" id="IPR052164">
    <property type="entry name" value="Anthracycline_SecMetBiosynth"/>
</dbReference>
<gene>
    <name evidence="2" type="ORF">GKO32_36095</name>
</gene>
<organism evidence="2 3">
    <name type="scientific">Amycolatopsis pithecellobii</name>
    <dbReference type="NCBI Taxonomy" id="664692"/>
    <lineage>
        <taxon>Bacteria</taxon>
        <taxon>Bacillati</taxon>
        <taxon>Actinomycetota</taxon>
        <taxon>Actinomycetes</taxon>
        <taxon>Pseudonocardiales</taxon>
        <taxon>Pseudonocardiaceae</taxon>
        <taxon>Amycolatopsis</taxon>
    </lineage>
</organism>
<dbReference type="InterPro" id="IPR037523">
    <property type="entry name" value="VOC_core"/>
</dbReference>
<dbReference type="RefSeq" id="WP_154761407.1">
    <property type="nucleotide sequence ID" value="NZ_WMBA01000100.1"/>
</dbReference>
<sequence length="260" mass="27284">MTIRDTPWPEGTPCWVDVMVPDPKRAADFYGPLLGWNLIDQGGEYGGYLIAQVEGRGAAAIGPKPPGMEEMPSVWTTYLATDDADATAQKITAAGGRLLMPPGDVGPAGRMAMAFDSTGAAFGIWQAGRTTGIQIANVAGTLVWNECMTRDFEAAKAFYSSVFGYEYDDMSGGGFQYATAKVNGNIIGGIGGLPAEVPAEVPAHWNTYFGVKDTDAAVAKIGQQGGSVLRAPQDSPYGRMAQVADDQGVPFNVISVSADS</sequence>
<feature type="domain" description="VOC" evidence="1">
    <location>
        <begin position="141"/>
        <end position="256"/>
    </location>
</feature>
<dbReference type="SUPFAM" id="SSF54593">
    <property type="entry name" value="Glyoxalase/Bleomycin resistance protein/Dihydroxybiphenyl dioxygenase"/>
    <property type="match status" value="2"/>
</dbReference>
<dbReference type="PANTHER" id="PTHR33993:SF14">
    <property type="entry name" value="GB|AAF24581.1"/>
    <property type="match status" value="1"/>
</dbReference>
<keyword evidence="3" id="KW-1185">Reference proteome</keyword>